<dbReference type="Proteomes" id="UP000782610">
    <property type="component" value="Unassembled WGS sequence"/>
</dbReference>
<gene>
    <name evidence="2" type="ORF">HY834_05305</name>
</gene>
<proteinExistence type="predicted"/>
<feature type="transmembrane region" description="Helical" evidence="1">
    <location>
        <begin position="102"/>
        <end position="123"/>
    </location>
</feature>
<dbReference type="AlphaFoldDB" id="A0A933L2N3"/>
<keyword evidence="1" id="KW-0472">Membrane</keyword>
<accession>A0A933L2N3</accession>
<reference evidence="2" key="1">
    <citation type="submission" date="2020-07" db="EMBL/GenBank/DDBJ databases">
        <title>Huge and variable diversity of episymbiotic CPR bacteria and DPANN archaea in groundwater ecosystems.</title>
        <authorList>
            <person name="He C.Y."/>
            <person name="Keren R."/>
            <person name="Whittaker M."/>
            <person name="Farag I.F."/>
            <person name="Doudna J."/>
            <person name="Cate J.H.D."/>
            <person name="Banfield J.F."/>
        </authorList>
    </citation>
    <scope>NUCLEOTIDE SEQUENCE</scope>
    <source>
        <strain evidence="2">NC_groundwater_1586_Pr3_B-0.1um_66_15</strain>
    </source>
</reference>
<evidence type="ECO:0000256" key="1">
    <source>
        <dbReference type="SAM" id="Phobius"/>
    </source>
</evidence>
<feature type="transmembrane region" description="Helical" evidence="1">
    <location>
        <begin position="129"/>
        <end position="150"/>
    </location>
</feature>
<sequence>MSQQSTFLEELMAAGRGVIGLLIGNRQAGSYFDFSYRGLAGSFIAFLAVTGLNAVLPVVLGIKDPGGIGRAILMVAILFVLQLAFSAIVLRQLKRLDGLVPYVVADNWATFFLTLISGGLAAAGINGDAVLIVLGIVVIVIEVNIARLIVTLSPLQIAMFLIAQLVGVSIGLAIIGLAFPLPPDVAAQLASLS</sequence>
<organism evidence="2 3">
    <name type="scientific">Devosia nanyangense</name>
    <dbReference type="NCBI Taxonomy" id="1228055"/>
    <lineage>
        <taxon>Bacteria</taxon>
        <taxon>Pseudomonadati</taxon>
        <taxon>Pseudomonadota</taxon>
        <taxon>Alphaproteobacteria</taxon>
        <taxon>Hyphomicrobiales</taxon>
        <taxon>Devosiaceae</taxon>
        <taxon>Devosia</taxon>
    </lineage>
</organism>
<dbReference type="EMBL" id="JACRAF010000017">
    <property type="protein sequence ID" value="MBI4921145.1"/>
    <property type="molecule type" value="Genomic_DNA"/>
</dbReference>
<comment type="caution">
    <text evidence="2">The sequence shown here is derived from an EMBL/GenBank/DDBJ whole genome shotgun (WGS) entry which is preliminary data.</text>
</comment>
<evidence type="ECO:0000313" key="3">
    <source>
        <dbReference type="Proteomes" id="UP000782610"/>
    </source>
</evidence>
<feature type="transmembrane region" description="Helical" evidence="1">
    <location>
        <begin position="68"/>
        <end position="90"/>
    </location>
</feature>
<feature type="transmembrane region" description="Helical" evidence="1">
    <location>
        <begin position="39"/>
        <end position="62"/>
    </location>
</feature>
<evidence type="ECO:0000313" key="2">
    <source>
        <dbReference type="EMBL" id="MBI4921145.1"/>
    </source>
</evidence>
<keyword evidence="1" id="KW-0812">Transmembrane</keyword>
<keyword evidence="1" id="KW-1133">Transmembrane helix</keyword>
<name>A0A933L2N3_9HYPH</name>
<protein>
    <submittedName>
        <fullName evidence="2">Uncharacterized protein</fullName>
    </submittedName>
</protein>
<feature type="transmembrane region" description="Helical" evidence="1">
    <location>
        <begin position="157"/>
        <end position="179"/>
    </location>
</feature>